<evidence type="ECO:0000313" key="3">
    <source>
        <dbReference type="EMBL" id="CEG23254.1"/>
    </source>
</evidence>
<proteinExistence type="predicted"/>
<dbReference type="PANTHER" id="PTHR43308">
    <property type="entry name" value="OUTER MEMBRANE PROTEIN ALPHA-RELATED"/>
    <property type="match status" value="1"/>
</dbReference>
<feature type="signal peptide" evidence="1">
    <location>
        <begin position="1"/>
        <end position="26"/>
    </location>
</feature>
<feature type="domain" description="SLH" evidence="2">
    <location>
        <begin position="85"/>
        <end position="148"/>
    </location>
</feature>
<dbReference type="EMBL" id="CCXS01000001">
    <property type="protein sequence ID" value="CEG23254.1"/>
    <property type="molecule type" value="Genomic_DNA"/>
</dbReference>
<dbReference type="STRING" id="1499687.BN1080_02204"/>
<dbReference type="InterPro" id="IPR001119">
    <property type="entry name" value="SLH_dom"/>
</dbReference>
<evidence type="ECO:0000256" key="1">
    <source>
        <dbReference type="SAM" id="SignalP"/>
    </source>
</evidence>
<name>A0A098ELR0_9BACL</name>
<feature type="chain" id="PRO_5001940628" evidence="1">
    <location>
        <begin position="27"/>
        <end position="331"/>
    </location>
</feature>
<keyword evidence="4" id="KW-1185">Reference proteome</keyword>
<gene>
    <name evidence="3" type="ORF">BN1080_02204</name>
</gene>
<evidence type="ECO:0000313" key="4">
    <source>
        <dbReference type="Proteomes" id="UP000043699"/>
    </source>
</evidence>
<dbReference type="AlphaFoldDB" id="A0A098ELR0"/>
<dbReference type="InterPro" id="IPR051465">
    <property type="entry name" value="Cell_Envelope_Struct_Comp"/>
</dbReference>
<evidence type="ECO:0000259" key="2">
    <source>
        <dbReference type="PROSITE" id="PS51272"/>
    </source>
</evidence>
<dbReference type="RefSeq" id="WP_110925625.1">
    <property type="nucleotide sequence ID" value="NZ_CCXS01000001.1"/>
</dbReference>
<sequence>MNKDKFFMAASAAAIAAASVAAPANAASAHPFTDVGEKYEEAVSFLFENEILSGKTPTQFGTQQALTRGDAAVIMARTLGVDTELAPDAGFTDLNDRVRGSVNALAELGIVAGVTDTQYKPNDKLTRGAMAKFLVLGFALEEEQESETPFTDVGGVFAPFINSLYGLGITNGKTETSYGTYLNITRGEFANLLYKTISYIIDNMYLFEIERAEVTSSTSFQIVAKKEVPAEFSPRDLGYYFFYSARLDDGTLIDFTPNSFQLSPDRKTFVINHKNDDMAGKKGIIVISDFDSTVEIPFDFTVPEMTSGEGIQVTEDINTIFSVPTTLERKE</sequence>
<organism evidence="3 4">
    <name type="scientific">Planococcus massiliensis</name>
    <dbReference type="NCBI Taxonomy" id="1499687"/>
    <lineage>
        <taxon>Bacteria</taxon>
        <taxon>Bacillati</taxon>
        <taxon>Bacillota</taxon>
        <taxon>Bacilli</taxon>
        <taxon>Bacillales</taxon>
        <taxon>Caryophanaceae</taxon>
        <taxon>Planococcus</taxon>
    </lineage>
</organism>
<dbReference type="PANTHER" id="PTHR43308:SF1">
    <property type="entry name" value="OUTER MEMBRANE PROTEIN ALPHA"/>
    <property type="match status" value="1"/>
</dbReference>
<dbReference type="Proteomes" id="UP000043699">
    <property type="component" value="Unassembled WGS sequence"/>
</dbReference>
<feature type="domain" description="SLH" evidence="2">
    <location>
        <begin position="26"/>
        <end position="84"/>
    </location>
</feature>
<dbReference type="Pfam" id="PF00395">
    <property type="entry name" value="SLH"/>
    <property type="match status" value="3"/>
</dbReference>
<dbReference type="OrthoDB" id="2426257at2"/>
<keyword evidence="1" id="KW-0732">Signal</keyword>
<dbReference type="PROSITE" id="PS51272">
    <property type="entry name" value="SLH"/>
    <property type="match status" value="2"/>
</dbReference>
<protein>
    <submittedName>
        <fullName evidence="3">Endoglucanase</fullName>
    </submittedName>
</protein>
<reference evidence="3 4" key="1">
    <citation type="submission" date="2014-09" db="EMBL/GenBank/DDBJ databases">
        <authorList>
            <person name="Urmite Genomes Urmite Genomes"/>
        </authorList>
    </citation>
    <scope>NUCLEOTIDE SEQUENCE [LARGE SCALE GENOMIC DNA]</scope>
    <source>
        <strain evidence="3 4">ES2</strain>
    </source>
</reference>
<accession>A0A098ELR0</accession>